<dbReference type="PANTHER" id="PTHR46640:SF1">
    <property type="entry name" value="FUNGAL LIPASE-LIKE DOMAIN-CONTAINING PROTEIN-RELATED"/>
    <property type="match status" value="1"/>
</dbReference>
<dbReference type="Gene3D" id="3.40.50.1820">
    <property type="entry name" value="alpha/beta hydrolase"/>
    <property type="match status" value="1"/>
</dbReference>
<evidence type="ECO:0000313" key="6">
    <source>
        <dbReference type="EMBL" id="KKF96181.1"/>
    </source>
</evidence>
<dbReference type="EC" id="3.1.1.3" evidence="6"/>
<keyword evidence="2 6" id="KW-0378">Hydrolase</keyword>
<keyword evidence="1" id="KW-0732">Signal</keyword>
<proteinExistence type="predicted"/>
<protein>
    <submittedName>
        <fullName evidence="6">Lipase</fullName>
        <ecNumber evidence="6">3.1.1.3</ecNumber>
    </submittedName>
</protein>
<dbReference type="Pfam" id="PF01764">
    <property type="entry name" value="Lipase_3"/>
    <property type="match status" value="1"/>
</dbReference>
<dbReference type="InterPro" id="IPR051299">
    <property type="entry name" value="AB_hydrolase_lip/est"/>
</dbReference>
<evidence type="ECO:0000259" key="4">
    <source>
        <dbReference type="Pfam" id="PF01764"/>
    </source>
</evidence>
<dbReference type="PANTHER" id="PTHR46640">
    <property type="entry name" value="TRIACYLGLYCEROL LIPASE, PUTATIVE (AFU_ORTHOLOGUE AFUA_6G06510)-RELATED"/>
    <property type="match status" value="1"/>
</dbReference>
<sequence>MKFSALANYAAVAAAAVIRRGDDYIELDSRDISTSLYDNLDFYVQWAQAAYCNADVTNNTAVSCAYDNCPSVSANKATILTAYTGEQTEVAVIIGVDPTRKEIVVSYRGSSNIRNWIVNLSFIMSACNLVDDCYAHDGFLWAWEETGPTVMATVAAAKAANPGYTVVATGHSLGAAVATIAVGHLRAAGYPSDLYTYGSPRVGNPAFVQFITEQAGGEYRVTKLNDPVPRLPPIFSGYRHTSPEYWIDDGSSSNTAYTAADFTECDGYASTACNAGTLGLSITAHLNYLQHTGSCDSGNSKRTGLEGDAASADRVSDEDLEAQLNKYVQQDLDYVSAL</sequence>
<organism evidence="6 7">
    <name type="scientific">Ceratocystis fimbriata f. sp. platani</name>
    <dbReference type="NCBI Taxonomy" id="88771"/>
    <lineage>
        <taxon>Eukaryota</taxon>
        <taxon>Fungi</taxon>
        <taxon>Dikarya</taxon>
        <taxon>Ascomycota</taxon>
        <taxon>Pezizomycotina</taxon>
        <taxon>Sordariomycetes</taxon>
        <taxon>Hypocreomycetidae</taxon>
        <taxon>Microascales</taxon>
        <taxon>Ceratocystidaceae</taxon>
        <taxon>Ceratocystis</taxon>
    </lineage>
</organism>
<evidence type="ECO:0000313" key="7">
    <source>
        <dbReference type="Proteomes" id="UP000034841"/>
    </source>
</evidence>
<evidence type="ECO:0000256" key="2">
    <source>
        <dbReference type="ARBA" id="ARBA00022801"/>
    </source>
</evidence>
<evidence type="ECO:0000259" key="5">
    <source>
        <dbReference type="Pfam" id="PF03893"/>
    </source>
</evidence>
<evidence type="ECO:0000256" key="1">
    <source>
        <dbReference type="ARBA" id="ARBA00022729"/>
    </source>
</evidence>
<dbReference type="EMBL" id="LBBL01000058">
    <property type="protein sequence ID" value="KKF96181.1"/>
    <property type="molecule type" value="Genomic_DNA"/>
</dbReference>
<dbReference type="Pfam" id="PF03893">
    <property type="entry name" value="Lipase3_N"/>
    <property type="match status" value="1"/>
</dbReference>
<name>A0A0F8B3J2_CERFI</name>
<dbReference type="Proteomes" id="UP000034841">
    <property type="component" value="Unassembled WGS sequence"/>
</dbReference>
<dbReference type="InterPro" id="IPR005592">
    <property type="entry name" value="Mono/diacylglycerol_lipase_N"/>
</dbReference>
<dbReference type="InterPro" id="IPR029058">
    <property type="entry name" value="AB_hydrolase_fold"/>
</dbReference>
<dbReference type="GO" id="GO:0004806">
    <property type="term" value="F:triacylglycerol lipase activity"/>
    <property type="evidence" value="ECO:0007669"/>
    <property type="project" value="UniProtKB-EC"/>
</dbReference>
<dbReference type="AlphaFoldDB" id="A0A0F8B3J2"/>
<dbReference type="InterPro" id="IPR002921">
    <property type="entry name" value="Fungal_lipase-type"/>
</dbReference>
<feature type="region of interest" description="Disordered" evidence="3">
    <location>
        <begin position="296"/>
        <end position="316"/>
    </location>
</feature>
<gene>
    <name evidence="6" type="primary">LIP</name>
    <name evidence="6" type="ORF">CFO_g1470</name>
</gene>
<dbReference type="GO" id="GO:0016042">
    <property type="term" value="P:lipid catabolic process"/>
    <property type="evidence" value="ECO:0007669"/>
    <property type="project" value="InterPro"/>
</dbReference>
<comment type="caution">
    <text evidence="6">The sequence shown here is derived from an EMBL/GenBank/DDBJ whole genome shotgun (WGS) entry which is preliminary data.</text>
</comment>
<accession>A0A0F8B3J2</accession>
<keyword evidence="7" id="KW-1185">Reference proteome</keyword>
<feature type="domain" description="Mono-/di-acylglycerol lipase N-terminal" evidence="5">
    <location>
        <begin position="25"/>
        <end position="80"/>
    </location>
</feature>
<reference evidence="6 7" key="1">
    <citation type="submission" date="2015-04" db="EMBL/GenBank/DDBJ databases">
        <title>Genome sequence of Ceratocystis platani, a major pathogen of plane trees.</title>
        <authorList>
            <person name="Belbahri L."/>
        </authorList>
    </citation>
    <scope>NUCLEOTIDE SEQUENCE [LARGE SCALE GENOMIC DNA]</scope>
    <source>
        <strain evidence="6 7">CFO</strain>
    </source>
</reference>
<dbReference type="CDD" id="cd00519">
    <property type="entry name" value="Lipase_3"/>
    <property type="match status" value="1"/>
</dbReference>
<dbReference type="OrthoDB" id="426718at2759"/>
<feature type="domain" description="Fungal lipase-type" evidence="4">
    <location>
        <begin position="104"/>
        <end position="234"/>
    </location>
</feature>
<dbReference type="SUPFAM" id="SSF53474">
    <property type="entry name" value="alpha/beta-Hydrolases"/>
    <property type="match status" value="1"/>
</dbReference>
<evidence type="ECO:0000256" key="3">
    <source>
        <dbReference type="SAM" id="MobiDB-lite"/>
    </source>
</evidence>